<protein>
    <submittedName>
        <fullName evidence="2">Uncharacterized protein</fullName>
    </submittedName>
</protein>
<gene>
    <name evidence="2" type="ORF">AMTR_s00108p00119790</name>
</gene>
<feature type="compositionally biased region" description="Basic and acidic residues" evidence="1">
    <location>
        <begin position="34"/>
        <end position="46"/>
    </location>
</feature>
<name>W1NVI7_AMBTC</name>
<proteinExistence type="predicted"/>
<dbReference type="HOGENOM" id="CLU_1505467_0_0_1"/>
<evidence type="ECO:0000256" key="1">
    <source>
        <dbReference type="SAM" id="MobiDB-lite"/>
    </source>
</evidence>
<sequence length="179" mass="18625">MVTEPIVTKKGTRLSKRAASSPSAPPLTPPTLRKGTDAPPRLEKRAKTQTSTSSILPSVVANPAQEVIAETNAAQTSAPDRGSENIPPPSVEIEAYPTENIIEGVSVPSPSRSSLSQGDFFCTITEEGDILEAEIIEEVVILAASGPVTSEVEPRPAASSIARLELIAVAASEASSLMP</sequence>
<dbReference type="EMBL" id="KI395026">
    <property type="protein sequence ID" value="ERM99348.1"/>
    <property type="molecule type" value="Genomic_DNA"/>
</dbReference>
<dbReference type="AlphaFoldDB" id="W1NVI7"/>
<accession>W1NVI7</accession>
<dbReference type="Gramene" id="ERM99348">
    <property type="protein sequence ID" value="ERM99348"/>
    <property type="gene ID" value="AMTR_s00108p00119790"/>
</dbReference>
<organism evidence="2 3">
    <name type="scientific">Amborella trichopoda</name>
    <dbReference type="NCBI Taxonomy" id="13333"/>
    <lineage>
        <taxon>Eukaryota</taxon>
        <taxon>Viridiplantae</taxon>
        <taxon>Streptophyta</taxon>
        <taxon>Embryophyta</taxon>
        <taxon>Tracheophyta</taxon>
        <taxon>Spermatophyta</taxon>
        <taxon>Magnoliopsida</taxon>
        <taxon>Amborellales</taxon>
        <taxon>Amborellaceae</taxon>
        <taxon>Amborella</taxon>
    </lineage>
</organism>
<keyword evidence="3" id="KW-1185">Reference proteome</keyword>
<evidence type="ECO:0000313" key="3">
    <source>
        <dbReference type="Proteomes" id="UP000017836"/>
    </source>
</evidence>
<dbReference type="Proteomes" id="UP000017836">
    <property type="component" value="Unassembled WGS sequence"/>
</dbReference>
<evidence type="ECO:0000313" key="2">
    <source>
        <dbReference type="EMBL" id="ERM99348.1"/>
    </source>
</evidence>
<reference evidence="3" key="1">
    <citation type="journal article" date="2013" name="Science">
        <title>The Amborella genome and the evolution of flowering plants.</title>
        <authorList>
            <consortium name="Amborella Genome Project"/>
        </authorList>
    </citation>
    <scope>NUCLEOTIDE SEQUENCE [LARGE SCALE GENOMIC DNA]</scope>
</reference>
<feature type="region of interest" description="Disordered" evidence="1">
    <location>
        <begin position="1"/>
        <end position="90"/>
    </location>
</feature>